<accession>A0A0H2TV02</accession>
<organism evidence="5">
    <name type="scientific">Magnaporthiopsis poae (strain ATCC 64411 / 73-15)</name>
    <name type="common">Kentucky bluegrass fungus</name>
    <name type="synonym">Magnaporthe poae</name>
    <dbReference type="NCBI Taxonomy" id="644358"/>
    <lineage>
        <taxon>Eukaryota</taxon>
        <taxon>Fungi</taxon>
        <taxon>Dikarya</taxon>
        <taxon>Ascomycota</taxon>
        <taxon>Pezizomycotina</taxon>
        <taxon>Sordariomycetes</taxon>
        <taxon>Sordariomycetidae</taxon>
        <taxon>Magnaporthales</taxon>
        <taxon>Magnaporthaceae</taxon>
        <taxon>Magnaporthiopsis</taxon>
    </lineage>
</organism>
<dbReference type="GO" id="GO:0071949">
    <property type="term" value="F:FAD binding"/>
    <property type="evidence" value="ECO:0007669"/>
    <property type="project" value="InterPro"/>
</dbReference>
<keyword evidence="2" id="KW-0274">FAD</keyword>
<dbReference type="OrthoDB" id="655030at2759"/>
<dbReference type="Gene3D" id="3.50.50.60">
    <property type="entry name" value="FAD/NAD(P)-binding domain"/>
    <property type="match status" value="1"/>
</dbReference>
<evidence type="ECO:0000259" key="4">
    <source>
        <dbReference type="Pfam" id="PF01494"/>
    </source>
</evidence>
<dbReference type="PANTHER" id="PTHR46865">
    <property type="entry name" value="OXIDOREDUCTASE-RELATED"/>
    <property type="match status" value="1"/>
</dbReference>
<name>A0A0H2TV02_MAGP6</name>
<dbReference type="InterPro" id="IPR002938">
    <property type="entry name" value="FAD-bd"/>
</dbReference>
<evidence type="ECO:0000313" key="5">
    <source>
        <dbReference type="EMBL" id="KLU81129.1"/>
    </source>
</evidence>
<dbReference type="InterPro" id="IPR051704">
    <property type="entry name" value="FAD_aromatic-hydroxylase"/>
</dbReference>
<evidence type="ECO:0000256" key="2">
    <source>
        <dbReference type="ARBA" id="ARBA00022827"/>
    </source>
</evidence>
<sequence length="265" mass="29447">MADLKVLIVGCGVAGSAQAVWFARLGADVTVIERRPDLTGGGQQIDFRGPAIPLMDKMGIRDEIKAVITKEPGMQIVDTRGKTVAFFPTNQDGSSAQSFSSDYEIMRGDLVRVMCEANKGQERVRYLFDTTIESFTQDDVEDPNGKVHVCFADGRREDYDLVIGADGSGSKVRRLMLGPGVPDAVESQDFHFAFFSIASRPDDSYRWTICLRPGRAVLVSRRDRPDLLRAYFMIDGDHPTLNAAYKSGDREQLKQAWVELFRGRG</sequence>
<dbReference type="EMBL" id="GL876966">
    <property type="protein sequence ID" value="KLU81129.1"/>
    <property type="molecule type" value="Genomic_DNA"/>
</dbReference>
<dbReference type="VEuPathDB" id="FungiDB:MAPG_00224"/>
<proteinExistence type="predicted"/>
<dbReference type="InterPro" id="IPR036188">
    <property type="entry name" value="FAD/NAD-bd_sf"/>
</dbReference>
<dbReference type="Pfam" id="PF01494">
    <property type="entry name" value="FAD_binding_3"/>
    <property type="match status" value="1"/>
</dbReference>
<dbReference type="PRINTS" id="PR00420">
    <property type="entry name" value="RNGMNOXGNASE"/>
</dbReference>
<keyword evidence="3" id="KW-0560">Oxidoreductase</keyword>
<reference evidence="5" key="1">
    <citation type="submission" date="2010-05" db="EMBL/GenBank/DDBJ databases">
        <title>The Genome Sequence of Magnaporthe poae strain ATCC 64411.</title>
        <authorList>
            <consortium name="The Broad Institute Genome Sequencing Platform"/>
            <consortium name="Broad Institute Genome Sequencing Center for Infectious Disease"/>
            <person name="Ma L.-J."/>
            <person name="Dead R."/>
            <person name="Young S."/>
            <person name="Zeng Q."/>
            <person name="Koehrsen M."/>
            <person name="Alvarado L."/>
            <person name="Berlin A."/>
            <person name="Chapman S.B."/>
            <person name="Chen Z."/>
            <person name="Freedman E."/>
            <person name="Gellesch M."/>
            <person name="Goldberg J."/>
            <person name="Griggs A."/>
            <person name="Gujja S."/>
            <person name="Heilman E.R."/>
            <person name="Heiman D."/>
            <person name="Hepburn T."/>
            <person name="Howarth C."/>
            <person name="Jen D."/>
            <person name="Larson L."/>
            <person name="Mehta T."/>
            <person name="Neiman D."/>
            <person name="Pearson M."/>
            <person name="Roberts A."/>
            <person name="Saif S."/>
            <person name="Shea T."/>
            <person name="Shenoy N."/>
            <person name="Sisk P."/>
            <person name="Stolte C."/>
            <person name="Sykes S."/>
            <person name="Walk T."/>
            <person name="White J."/>
            <person name="Yandava C."/>
            <person name="Haas B."/>
            <person name="Nusbaum C."/>
            <person name="Birren B."/>
        </authorList>
    </citation>
    <scope>NUCLEOTIDE SEQUENCE</scope>
    <source>
        <strain evidence="5">ATCC 64411</strain>
    </source>
</reference>
<evidence type="ECO:0000256" key="3">
    <source>
        <dbReference type="ARBA" id="ARBA00023002"/>
    </source>
</evidence>
<feature type="domain" description="FAD-binding" evidence="4">
    <location>
        <begin position="4"/>
        <end position="175"/>
    </location>
</feature>
<protein>
    <submittedName>
        <fullName evidence="5">Oxidoreductase</fullName>
    </submittedName>
</protein>
<reference evidence="5" key="2">
    <citation type="submission" date="2011-03" db="EMBL/GenBank/DDBJ databases">
        <title>Annotation of Magnaporthe poae ATCC 64411.</title>
        <authorList>
            <person name="Ma L.-J."/>
            <person name="Dead R."/>
            <person name="Young S.K."/>
            <person name="Zeng Q."/>
            <person name="Gargeya S."/>
            <person name="Fitzgerald M."/>
            <person name="Haas B."/>
            <person name="Abouelleil A."/>
            <person name="Alvarado L."/>
            <person name="Arachchi H.M."/>
            <person name="Berlin A."/>
            <person name="Brown A."/>
            <person name="Chapman S.B."/>
            <person name="Chen Z."/>
            <person name="Dunbar C."/>
            <person name="Freedman E."/>
            <person name="Gearin G."/>
            <person name="Gellesch M."/>
            <person name="Goldberg J."/>
            <person name="Griggs A."/>
            <person name="Gujja S."/>
            <person name="Heiman D."/>
            <person name="Howarth C."/>
            <person name="Larson L."/>
            <person name="Lui A."/>
            <person name="MacDonald P.J.P."/>
            <person name="Mehta T."/>
            <person name="Montmayeur A."/>
            <person name="Murphy C."/>
            <person name="Neiman D."/>
            <person name="Pearson M."/>
            <person name="Priest M."/>
            <person name="Roberts A."/>
            <person name="Saif S."/>
            <person name="Shea T."/>
            <person name="Shenoy N."/>
            <person name="Sisk P."/>
            <person name="Stolte C."/>
            <person name="Sykes S."/>
            <person name="Yandava C."/>
            <person name="Wortman J."/>
            <person name="Nusbaum C."/>
            <person name="Birren B."/>
        </authorList>
    </citation>
    <scope>NUCLEOTIDE SEQUENCE</scope>
    <source>
        <strain evidence="5">ATCC 64411</strain>
    </source>
</reference>
<gene>
    <name evidence="5" type="ORF">MAPG_00224</name>
</gene>
<evidence type="ECO:0000256" key="1">
    <source>
        <dbReference type="ARBA" id="ARBA00022630"/>
    </source>
</evidence>
<feature type="non-terminal residue" evidence="5">
    <location>
        <position position="265"/>
    </location>
</feature>
<dbReference type="GO" id="GO:0016491">
    <property type="term" value="F:oxidoreductase activity"/>
    <property type="evidence" value="ECO:0007669"/>
    <property type="project" value="UniProtKB-KW"/>
</dbReference>
<dbReference type="SUPFAM" id="SSF51905">
    <property type="entry name" value="FAD/NAD(P)-binding domain"/>
    <property type="match status" value="1"/>
</dbReference>
<keyword evidence="1" id="KW-0285">Flavoprotein</keyword>
<dbReference type="AlphaFoldDB" id="A0A0H2TV02"/>
<dbReference type="PANTHER" id="PTHR46865:SF7">
    <property type="entry name" value="MONOOXYGENASE, PUTATIVE (AFU_ORTHOLOGUE AFUA_8G07040)-RELATED"/>
    <property type="match status" value="1"/>
</dbReference>